<comment type="caution">
    <text evidence="2">The sequence shown here is derived from an EMBL/GenBank/DDBJ whole genome shotgun (WGS) entry which is preliminary data.</text>
</comment>
<evidence type="ECO:0000313" key="2">
    <source>
        <dbReference type="EMBL" id="KAK5114277.1"/>
    </source>
</evidence>
<accession>A0AAN7TLY4</accession>
<gene>
    <name evidence="2" type="ORF">LTR62_002528</name>
</gene>
<feature type="region of interest" description="Disordered" evidence="1">
    <location>
        <begin position="59"/>
        <end position="153"/>
    </location>
</feature>
<proteinExistence type="predicted"/>
<dbReference type="EMBL" id="JAVRRL010000018">
    <property type="protein sequence ID" value="KAK5114277.1"/>
    <property type="molecule type" value="Genomic_DNA"/>
</dbReference>
<organism evidence="2 3">
    <name type="scientific">Meristemomyces frigidus</name>
    <dbReference type="NCBI Taxonomy" id="1508187"/>
    <lineage>
        <taxon>Eukaryota</taxon>
        <taxon>Fungi</taxon>
        <taxon>Dikarya</taxon>
        <taxon>Ascomycota</taxon>
        <taxon>Pezizomycotina</taxon>
        <taxon>Dothideomycetes</taxon>
        <taxon>Dothideomycetidae</taxon>
        <taxon>Mycosphaerellales</taxon>
        <taxon>Teratosphaeriaceae</taxon>
        <taxon>Meristemomyces</taxon>
    </lineage>
</organism>
<dbReference type="AlphaFoldDB" id="A0AAN7TLY4"/>
<name>A0AAN7TLY4_9PEZI</name>
<evidence type="ECO:0000256" key="1">
    <source>
        <dbReference type="SAM" id="MobiDB-lite"/>
    </source>
</evidence>
<evidence type="ECO:0000313" key="3">
    <source>
        <dbReference type="Proteomes" id="UP001310890"/>
    </source>
</evidence>
<sequence>MPLSTKQMEYLALAWQCFDTEPKQIDYNKFATVACLASANSARELMRVTKNKLRAEYGALGADVRGSNAGKKTPSKSASGGGAKKNSASAASEAGTPTPTPMSTSKTAGRKRAARNEDPSQEIVFEESPGKKWKGLVKQERECDGEGSDDGWQ</sequence>
<protein>
    <submittedName>
        <fullName evidence="2">Uncharacterized protein</fullName>
    </submittedName>
</protein>
<feature type="compositionally biased region" description="Low complexity" evidence="1">
    <location>
        <begin position="69"/>
        <end position="97"/>
    </location>
</feature>
<reference evidence="2" key="1">
    <citation type="submission" date="2023-08" db="EMBL/GenBank/DDBJ databases">
        <title>Black Yeasts Isolated from many extreme environments.</title>
        <authorList>
            <person name="Coleine C."/>
            <person name="Stajich J.E."/>
            <person name="Selbmann L."/>
        </authorList>
    </citation>
    <scope>NUCLEOTIDE SEQUENCE</scope>
    <source>
        <strain evidence="2">CCFEE 5401</strain>
    </source>
</reference>
<dbReference type="Proteomes" id="UP001310890">
    <property type="component" value="Unassembled WGS sequence"/>
</dbReference>